<organism evidence="1 2">
    <name type="scientific">Mucilaginibacter pocheonensis</name>
    <dbReference type="NCBI Taxonomy" id="398050"/>
    <lineage>
        <taxon>Bacteria</taxon>
        <taxon>Pseudomonadati</taxon>
        <taxon>Bacteroidota</taxon>
        <taxon>Sphingobacteriia</taxon>
        <taxon>Sphingobacteriales</taxon>
        <taxon>Sphingobacteriaceae</taxon>
        <taxon>Mucilaginibacter</taxon>
    </lineage>
</organism>
<evidence type="ECO:0000313" key="2">
    <source>
        <dbReference type="Proteomes" id="UP001247620"/>
    </source>
</evidence>
<reference evidence="1 2" key="1">
    <citation type="submission" date="2023-07" db="EMBL/GenBank/DDBJ databases">
        <title>Sorghum-associated microbial communities from plants grown in Nebraska, USA.</title>
        <authorList>
            <person name="Schachtman D."/>
        </authorList>
    </citation>
    <scope>NUCLEOTIDE SEQUENCE [LARGE SCALE GENOMIC DNA]</scope>
    <source>
        <strain evidence="1 2">3262</strain>
    </source>
</reference>
<proteinExistence type="predicted"/>
<evidence type="ECO:0000313" key="1">
    <source>
        <dbReference type="EMBL" id="MDR6945247.1"/>
    </source>
</evidence>
<dbReference type="RefSeq" id="WP_310102911.1">
    <property type="nucleotide sequence ID" value="NZ_JAVDUU010000005.1"/>
</dbReference>
<dbReference type="EMBL" id="JAVDUU010000005">
    <property type="protein sequence ID" value="MDR6945247.1"/>
    <property type="molecule type" value="Genomic_DNA"/>
</dbReference>
<keyword evidence="2" id="KW-1185">Reference proteome</keyword>
<accession>A0ABU1TIJ8</accession>
<sequence>MKYFVLMVAVLALCGVSSCNKEKLSPSTSIVGKWRWVKSVGGIGGFTLTPKSEGISLREEFYADSTFKTFRNDSITMQGKFSIVRNYKYSSTETIDILKMGTPVNDSFIIRNDTLYTDNYRFVSDGFSATYVRIK</sequence>
<dbReference type="Proteomes" id="UP001247620">
    <property type="component" value="Unassembled WGS sequence"/>
</dbReference>
<dbReference type="PROSITE" id="PS51257">
    <property type="entry name" value="PROKAR_LIPOPROTEIN"/>
    <property type="match status" value="1"/>
</dbReference>
<evidence type="ECO:0008006" key="3">
    <source>
        <dbReference type="Google" id="ProtNLM"/>
    </source>
</evidence>
<protein>
    <recommendedName>
        <fullName evidence="3">Lipocalin-like domain-containing protein</fullName>
    </recommendedName>
</protein>
<name>A0ABU1TIJ8_9SPHI</name>
<comment type="caution">
    <text evidence="1">The sequence shown here is derived from an EMBL/GenBank/DDBJ whole genome shotgun (WGS) entry which is preliminary data.</text>
</comment>
<gene>
    <name evidence="1" type="ORF">J2W55_005115</name>
</gene>